<reference evidence="1" key="1">
    <citation type="submission" date="2023-03" db="EMBL/GenBank/DDBJ databases">
        <title>Massive genome expansion in bonnet fungi (Mycena s.s.) driven by repeated elements and novel gene families across ecological guilds.</title>
        <authorList>
            <consortium name="Lawrence Berkeley National Laboratory"/>
            <person name="Harder C.B."/>
            <person name="Miyauchi S."/>
            <person name="Viragh M."/>
            <person name="Kuo A."/>
            <person name="Thoen E."/>
            <person name="Andreopoulos B."/>
            <person name="Lu D."/>
            <person name="Skrede I."/>
            <person name="Drula E."/>
            <person name="Henrissat B."/>
            <person name="Morin E."/>
            <person name="Kohler A."/>
            <person name="Barry K."/>
            <person name="LaButti K."/>
            <person name="Morin E."/>
            <person name="Salamov A."/>
            <person name="Lipzen A."/>
            <person name="Mereny Z."/>
            <person name="Hegedus B."/>
            <person name="Baldrian P."/>
            <person name="Stursova M."/>
            <person name="Weitz H."/>
            <person name="Taylor A."/>
            <person name="Grigoriev I.V."/>
            <person name="Nagy L.G."/>
            <person name="Martin F."/>
            <person name="Kauserud H."/>
        </authorList>
    </citation>
    <scope>NUCLEOTIDE SEQUENCE</scope>
    <source>
        <strain evidence="1">CBHHK067</strain>
    </source>
</reference>
<gene>
    <name evidence="1" type="ORF">B0H17DRAFT_907210</name>
</gene>
<protein>
    <submittedName>
        <fullName evidence="1">Uncharacterized protein</fullName>
    </submittedName>
</protein>
<proteinExistence type="predicted"/>
<name>A0AAD7DXF7_MYCRO</name>
<feature type="non-terminal residue" evidence="1">
    <location>
        <position position="186"/>
    </location>
</feature>
<organism evidence="1 2">
    <name type="scientific">Mycena rosella</name>
    <name type="common">Pink bonnet</name>
    <name type="synonym">Agaricus rosellus</name>
    <dbReference type="NCBI Taxonomy" id="1033263"/>
    <lineage>
        <taxon>Eukaryota</taxon>
        <taxon>Fungi</taxon>
        <taxon>Dikarya</taxon>
        <taxon>Basidiomycota</taxon>
        <taxon>Agaricomycotina</taxon>
        <taxon>Agaricomycetes</taxon>
        <taxon>Agaricomycetidae</taxon>
        <taxon>Agaricales</taxon>
        <taxon>Marasmiineae</taxon>
        <taxon>Mycenaceae</taxon>
        <taxon>Mycena</taxon>
    </lineage>
</organism>
<evidence type="ECO:0000313" key="1">
    <source>
        <dbReference type="EMBL" id="KAJ7701119.1"/>
    </source>
</evidence>
<dbReference type="Proteomes" id="UP001221757">
    <property type="component" value="Unassembled WGS sequence"/>
</dbReference>
<dbReference type="AlphaFoldDB" id="A0AAD7DXF7"/>
<feature type="non-terminal residue" evidence="1">
    <location>
        <position position="1"/>
    </location>
</feature>
<accession>A0AAD7DXF7</accession>
<keyword evidence="2" id="KW-1185">Reference proteome</keyword>
<dbReference type="EMBL" id="JARKIE010000018">
    <property type="protein sequence ID" value="KAJ7701119.1"/>
    <property type="molecule type" value="Genomic_DNA"/>
</dbReference>
<evidence type="ECO:0000313" key="2">
    <source>
        <dbReference type="Proteomes" id="UP001221757"/>
    </source>
</evidence>
<comment type="caution">
    <text evidence="1">The sequence shown here is derived from an EMBL/GenBank/DDBJ whole genome shotgun (WGS) entry which is preliminary data.</text>
</comment>
<sequence>GIPIVWDGTFWRTYPFEIHDPSANGRPTYDLILSETPKARSTQCRGAVVTAEGLLPCSKCSDLKFDVDIIKQRASRPYEQVRRHDDLNSDQLRAKLATTREKHNSLKLKVAFCVAFKRRLSEWREAFEFIGKKSVPALHRLLTNAETEGWSAKKILEQCKRAVDGKYTAKNYTQYDIDLAILLYKL</sequence>